<dbReference type="AlphaFoldDB" id="A0A915HYY7"/>
<evidence type="ECO:0000256" key="7">
    <source>
        <dbReference type="SAM" id="SignalP"/>
    </source>
</evidence>
<organism evidence="9 10">
    <name type="scientific">Romanomermis culicivorax</name>
    <name type="common">Nematode worm</name>
    <dbReference type="NCBI Taxonomy" id="13658"/>
    <lineage>
        <taxon>Eukaryota</taxon>
        <taxon>Metazoa</taxon>
        <taxon>Ecdysozoa</taxon>
        <taxon>Nematoda</taxon>
        <taxon>Enoplea</taxon>
        <taxon>Dorylaimia</taxon>
        <taxon>Mermithida</taxon>
        <taxon>Mermithoidea</taxon>
        <taxon>Mermithidae</taxon>
        <taxon>Romanomermis</taxon>
    </lineage>
</organism>
<dbReference type="PANTHER" id="PTHR11304">
    <property type="entry name" value="EPHRIN"/>
    <property type="match status" value="1"/>
</dbReference>
<dbReference type="PANTHER" id="PTHR11304:SF29">
    <property type="entry name" value="EPHRIN"/>
    <property type="match status" value="1"/>
</dbReference>
<dbReference type="GO" id="GO:0005886">
    <property type="term" value="C:plasma membrane"/>
    <property type="evidence" value="ECO:0007669"/>
    <property type="project" value="TreeGrafter"/>
</dbReference>
<evidence type="ECO:0000256" key="6">
    <source>
        <dbReference type="PROSITE-ProRule" id="PRU00884"/>
    </source>
</evidence>
<proteinExistence type="inferred from homology"/>
<accession>A0A915HYY7</accession>
<feature type="chain" id="PRO_5037687707" evidence="7">
    <location>
        <begin position="19"/>
        <end position="327"/>
    </location>
</feature>
<sequence>MHTFFVHCLCLFLSPNFAVHLPPIHWDSRNFLFSNKNGESNNDEREIVSKAKIRDILEIHCPFYDENVIVDEAEFGIINVSDVPFQVTKYGYDNCVLDHAKPVIQCVNPFTETVAKVTIREFTPLPQGLEFKSGETRLAWKALQATSTGSINGLHNAQGGLCSNKNMKMKLVIEPETTPITIGPPSFFDSNNKSDYDSLTTDGILTDYKLNHQTAEIDRFEKVEEVKKETIVEIEKNTVDETVVGNREQYYRKNDEKERYIYLPYSDATRNPNSKFEDDKELTLYEVHEISDFVSEQRYSSAEVQSLSLLLQYCTLLLLLLLLPKML</sequence>
<comment type="subcellular location">
    <subcellularLocation>
        <location evidence="1">Membrane</location>
    </subcellularLocation>
</comment>
<keyword evidence="5" id="KW-0325">Glycoprotein</keyword>
<dbReference type="GO" id="GO:0007411">
    <property type="term" value="P:axon guidance"/>
    <property type="evidence" value="ECO:0007669"/>
    <property type="project" value="TreeGrafter"/>
</dbReference>
<dbReference type="Proteomes" id="UP000887565">
    <property type="component" value="Unplaced"/>
</dbReference>
<dbReference type="GO" id="GO:0048013">
    <property type="term" value="P:ephrin receptor signaling pathway"/>
    <property type="evidence" value="ECO:0007669"/>
    <property type="project" value="TreeGrafter"/>
</dbReference>
<comment type="similarity">
    <text evidence="6">Belongs to the ephrin family.</text>
</comment>
<evidence type="ECO:0000256" key="1">
    <source>
        <dbReference type="ARBA" id="ARBA00004370"/>
    </source>
</evidence>
<feature type="domain" description="Ephrin RBD" evidence="8">
    <location>
        <begin position="19"/>
        <end position="173"/>
    </location>
</feature>
<keyword evidence="3" id="KW-0472">Membrane</keyword>
<evidence type="ECO:0000256" key="3">
    <source>
        <dbReference type="ARBA" id="ARBA00023136"/>
    </source>
</evidence>
<dbReference type="WBParaSite" id="nRc.2.0.1.t07105-RA">
    <property type="protein sequence ID" value="nRc.2.0.1.t07105-RA"/>
    <property type="gene ID" value="nRc.2.0.1.g07105"/>
</dbReference>
<protein>
    <submittedName>
        <fullName evidence="10">Ephrin RBD domain-containing protein</fullName>
    </submittedName>
</protein>
<keyword evidence="4" id="KW-1015">Disulfide bond</keyword>
<reference evidence="10" key="1">
    <citation type="submission" date="2022-11" db="UniProtKB">
        <authorList>
            <consortium name="WormBaseParasite"/>
        </authorList>
    </citation>
    <scope>IDENTIFICATION</scope>
</reference>
<dbReference type="SUPFAM" id="SSF49503">
    <property type="entry name" value="Cupredoxins"/>
    <property type="match status" value="1"/>
</dbReference>
<dbReference type="InterPro" id="IPR008972">
    <property type="entry name" value="Cupredoxin"/>
</dbReference>
<evidence type="ECO:0000256" key="2">
    <source>
        <dbReference type="ARBA" id="ARBA00022729"/>
    </source>
</evidence>
<comment type="caution">
    <text evidence="6">Lacks conserved residue(s) required for the propagation of feature annotation.</text>
</comment>
<feature type="signal peptide" evidence="7">
    <location>
        <begin position="1"/>
        <end position="18"/>
    </location>
</feature>
<evidence type="ECO:0000256" key="4">
    <source>
        <dbReference type="ARBA" id="ARBA00023157"/>
    </source>
</evidence>
<evidence type="ECO:0000259" key="8">
    <source>
        <dbReference type="PROSITE" id="PS51551"/>
    </source>
</evidence>
<evidence type="ECO:0000256" key="5">
    <source>
        <dbReference type="ARBA" id="ARBA00023180"/>
    </source>
</evidence>
<dbReference type="Pfam" id="PF00812">
    <property type="entry name" value="Ephrin"/>
    <property type="match status" value="1"/>
</dbReference>
<keyword evidence="9" id="KW-1185">Reference proteome</keyword>
<evidence type="ECO:0000313" key="9">
    <source>
        <dbReference type="Proteomes" id="UP000887565"/>
    </source>
</evidence>
<dbReference type="GO" id="GO:0046875">
    <property type="term" value="F:ephrin receptor binding"/>
    <property type="evidence" value="ECO:0007669"/>
    <property type="project" value="TreeGrafter"/>
</dbReference>
<dbReference type="PROSITE" id="PS51551">
    <property type="entry name" value="EPHRIN_RBD_2"/>
    <property type="match status" value="1"/>
</dbReference>
<dbReference type="Gene3D" id="2.60.40.420">
    <property type="entry name" value="Cupredoxins - blue copper proteins"/>
    <property type="match status" value="1"/>
</dbReference>
<keyword evidence="2 7" id="KW-0732">Signal</keyword>
<evidence type="ECO:0000313" key="10">
    <source>
        <dbReference type="WBParaSite" id="nRc.2.0.1.t07105-RA"/>
    </source>
</evidence>
<dbReference type="InterPro" id="IPR001799">
    <property type="entry name" value="Ephrin_RBD"/>
</dbReference>
<dbReference type="InterPro" id="IPR031328">
    <property type="entry name" value="Ephrin"/>
</dbReference>
<name>A0A915HYY7_ROMCU</name>